<dbReference type="GO" id="GO:0016779">
    <property type="term" value="F:nucleotidyltransferase activity"/>
    <property type="evidence" value="ECO:0007669"/>
    <property type="project" value="UniProtKB-KW"/>
</dbReference>
<dbReference type="InterPro" id="IPR043502">
    <property type="entry name" value="DNA/RNA_pol_sf"/>
</dbReference>
<dbReference type="Gene3D" id="3.30.420.10">
    <property type="entry name" value="Ribonuclease H-like superfamily/Ribonuclease H"/>
    <property type="match status" value="1"/>
</dbReference>
<dbReference type="InterPro" id="IPR050951">
    <property type="entry name" value="Retrovirus_Pol_polyprotein"/>
</dbReference>
<dbReference type="PANTHER" id="PTHR37984">
    <property type="entry name" value="PROTEIN CBG26694"/>
    <property type="match status" value="1"/>
</dbReference>
<reference evidence="8" key="1">
    <citation type="journal article" date="2019" name="Sci. Rep.">
        <title>Draft genome of Tanacetum cinerariifolium, the natural source of mosquito coil.</title>
        <authorList>
            <person name="Yamashiro T."/>
            <person name="Shiraishi A."/>
            <person name="Satake H."/>
            <person name="Nakayama K."/>
        </authorList>
    </citation>
    <scope>NUCLEOTIDE SEQUENCE</scope>
</reference>
<keyword evidence="4" id="KW-0378">Hydrolase</keyword>
<dbReference type="InterPro" id="IPR041577">
    <property type="entry name" value="RT_RNaseH_2"/>
</dbReference>
<dbReference type="EMBL" id="BKCJ010006013">
    <property type="protein sequence ID" value="GEU69863.1"/>
    <property type="molecule type" value="Genomic_DNA"/>
</dbReference>
<evidence type="ECO:0000313" key="8">
    <source>
        <dbReference type="EMBL" id="GEU69863.1"/>
    </source>
</evidence>
<dbReference type="Gene3D" id="3.30.70.270">
    <property type="match status" value="1"/>
</dbReference>
<keyword evidence="5" id="KW-0511">Multifunctional enzyme</keyword>
<dbReference type="Gene3D" id="1.10.340.70">
    <property type="match status" value="1"/>
</dbReference>
<dbReference type="Pfam" id="PF17919">
    <property type="entry name" value="RT_RNaseH_2"/>
    <property type="match status" value="1"/>
</dbReference>
<dbReference type="InterPro" id="IPR012337">
    <property type="entry name" value="RNaseH-like_sf"/>
</dbReference>
<keyword evidence="2" id="KW-0548">Nucleotidyltransferase</keyword>
<dbReference type="Pfam" id="PF17921">
    <property type="entry name" value="Integrase_H2C2"/>
    <property type="match status" value="1"/>
</dbReference>
<dbReference type="FunFam" id="3.30.70.270:FF:000020">
    <property type="entry name" value="Transposon Tf2-6 polyprotein-like Protein"/>
    <property type="match status" value="1"/>
</dbReference>
<dbReference type="InterPro" id="IPR036397">
    <property type="entry name" value="RNaseH_sf"/>
</dbReference>
<evidence type="ECO:0000256" key="4">
    <source>
        <dbReference type="ARBA" id="ARBA00022759"/>
    </source>
</evidence>
<evidence type="ECO:0000256" key="3">
    <source>
        <dbReference type="ARBA" id="ARBA00022722"/>
    </source>
</evidence>
<dbReference type="Gene3D" id="2.40.70.10">
    <property type="entry name" value="Acid Proteases"/>
    <property type="match status" value="1"/>
</dbReference>
<evidence type="ECO:0000256" key="2">
    <source>
        <dbReference type="ARBA" id="ARBA00022695"/>
    </source>
</evidence>
<evidence type="ECO:0000256" key="6">
    <source>
        <dbReference type="SAM" id="MobiDB-lite"/>
    </source>
</evidence>
<evidence type="ECO:0000259" key="7">
    <source>
        <dbReference type="PROSITE" id="PS50994"/>
    </source>
</evidence>
<name>A0A6L2M754_TANCI</name>
<comment type="caution">
    <text evidence="8">The sequence shown here is derived from an EMBL/GenBank/DDBJ whole genome shotgun (WGS) entry which is preliminary data.</text>
</comment>
<dbReference type="AlphaFoldDB" id="A0A6L2M754"/>
<evidence type="ECO:0000256" key="1">
    <source>
        <dbReference type="ARBA" id="ARBA00022679"/>
    </source>
</evidence>
<evidence type="ECO:0000256" key="5">
    <source>
        <dbReference type="ARBA" id="ARBA00023268"/>
    </source>
</evidence>
<proteinExistence type="predicted"/>
<dbReference type="GO" id="GO:0004519">
    <property type="term" value="F:endonuclease activity"/>
    <property type="evidence" value="ECO:0007669"/>
    <property type="project" value="UniProtKB-KW"/>
</dbReference>
<feature type="region of interest" description="Disordered" evidence="6">
    <location>
        <begin position="648"/>
        <end position="691"/>
    </location>
</feature>
<dbReference type="CDD" id="cd09274">
    <property type="entry name" value="RNase_HI_RT_Ty3"/>
    <property type="match status" value="1"/>
</dbReference>
<dbReference type="PANTHER" id="PTHR37984:SF5">
    <property type="entry name" value="PROTEIN NYNRIN-LIKE"/>
    <property type="match status" value="1"/>
</dbReference>
<keyword evidence="3" id="KW-0540">Nuclease</keyword>
<dbReference type="Pfam" id="PF00665">
    <property type="entry name" value="rve"/>
    <property type="match status" value="1"/>
</dbReference>
<feature type="compositionally biased region" description="Polar residues" evidence="6">
    <location>
        <begin position="674"/>
        <end position="684"/>
    </location>
</feature>
<organism evidence="8">
    <name type="scientific">Tanacetum cinerariifolium</name>
    <name type="common">Dalmatian daisy</name>
    <name type="synonym">Chrysanthemum cinerariifolium</name>
    <dbReference type="NCBI Taxonomy" id="118510"/>
    <lineage>
        <taxon>Eukaryota</taxon>
        <taxon>Viridiplantae</taxon>
        <taxon>Streptophyta</taxon>
        <taxon>Embryophyta</taxon>
        <taxon>Tracheophyta</taxon>
        <taxon>Spermatophyta</taxon>
        <taxon>Magnoliopsida</taxon>
        <taxon>eudicotyledons</taxon>
        <taxon>Gunneridae</taxon>
        <taxon>Pentapetalae</taxon>
        <taxon>asterids</taxon>
        <taxon>campanulids</taxon>
        <taxon>Asterales</taxon>
        <taxon>Asteraceae</taxon>
        <taxon>Asteroideae</taxon>
        <taxon>Anthemideae</taxon>
        <taxon>Anthemidinae</taxon>
        <taxon>Tanacetum</taxon>
    </lineage>
</organism>
<dbReference type="GO" id="GO:0003676">
    <property type="term" value="F:nucleic acid binding"/>
    <property type="evidence" value="ECO:0007669"/>
    <property type="project" value="InterPro"/>
</dbReference>
<dbReference type="InterPro" id="IPR021109">
    <property type="entry name" value="Peptidase_aspartic_dom_sf"/>
</dbReference>
<dbReference type="CDD" id="cd00303">
    <property type="entry name" value="retropepsin_like"/>
    <property type="match status" value="1"/>
</dbReference>
<dbReference type="PROSITE" id="PS50994">
    <property type="entry name" value="INTEGRASE"/>
    <property type="match status" value="1"/>
</dbReference>
<protein>
    <recommendedName>
        <fullName evidence="7">Integrase catalytic domain-containing protein</fullName>
    </recommendedName>
</protein>
<dbReference type="SUPFAM" id="SSF56672">
    <property type="entry name" value="DNA/RNA polymerases"/>
    <property type="match status" value="1"/>
</dbReference>
<feature type="domain" description="Integrase catalytic" evidence="7">
    <location>
        <begin position="226"/>
        <end position="411"/>
    </location>
</feature>
<feature type="compositionally biased region" description="Basic and acidic residues" evidence="6">
    <location>
        <begin position="662"/>
        <end position="673"/>
    </location>
</feature>
<dbReference type="InterPro" id="IPR041588">
    <property type="entry name" value="Integrase_H2C2"/>
</dbReference>
<gene>
    <name evidence="8" type="ORF">Tci_041841</name>
</gene>
<dbReference type="SUPFAM" id="SSF53098">
    <property type="entry name" value="Ribonuclease H-like"/>
    <property type="match status" value="1"/>
</dbReference>
<dbReference type="InterPro" id="IPR001584">
    <property type="entry name" value="Integrase_cat-core"/>
</dbReference>
<sequence>MVKEGIILGHKISKKGIEVDKAKIKVISKLPHPTTVKGIRSFLEYAGFYRGFIKDFSKLSRPMTHLLKKNAPFVFSNDCIQAFRTLKEKLTEAPILIAPDWDQPFELMCDASDFAVGAVLGQRIEKYFRPIHYASKTMNEAEANYTTTEKEMLAVVYAFEKFQFDFKVVDTKGAENYAADHLSRLENPYENVFDPKEISEFFPLETISKLAHHDQSQEDVDILTACHSRPTGGHYGANYTAKKVFDSGFYWPTIYKDAFKLVKNYDSCQRQGKISQKDEMPQNAIQVEAKALPTNDARVVVKFLKSLFSRFGTPKAIISDRGTHFYNDQFNKVMSKYGVTHRLSTVYHPQTSGQVEVTNRGLKRILERTVGENHALWTDKLDDALWAFRTAFKTLIDAIIVPPINANNFELKQTLINLVQSNQFTGRQDPHNHLRFFNKVTSTFRHPEVPNTTIKLLLFLFSLEGEARTWLDKEPPRSILTWEDLLDMFYNALNPNDQDALDSAAGGNFLDKILRECLSIIESKFKVRYSRSRVTDTRMSTNAPLPSSSPSHSFDLQQIAASLEDKLDIQMNRFKKSLNDMKASFVTPTAPIKAVEEKSFETKQDEFQNKMMNFMQNLHNNKALSSSSLPSNTIPNPRNEAKVITTRSGVSYNGPPISPPGVEKEPEVTKDTELPSTKNIQPPSVQVPDKEPIDEPFVVTKPKANLPYPSRLAKEKLREKDDILAAKFMEIFRDLHFELSFVDALIHMPKFAPMFKKLLNNKDKLIELTKTPVNENCSAVVLKKLPEKLGDPGRFLIPCDFSEFDNFLALADLGASINLMPLSIWKKLRLPTLNDTKMVLELADKTISKPTGSLTLKCGDTPSISYNNFESLNKVDLIDATCKEYSQEVLGFYDVVASGNPTPYYESIVSNSSPSLTPFGESDFILEEIENYLNDDSIESEESDFDTEGDLHILEALLNSDPLPPLPNQKDSFPEVPKDLKVIEPKNDKSFDDEPPKVKLKDLPPHIEIYPLVIEVSSFWILVPVRKIFTYFD</sequence>
<keyword evidence="4" id="KW-0255">Endonuclease</keyword>
<dbReference type="GO" id="GO:0015074">
    <property type="term" value="P:DNA integration"/>
    <property type="evidence" value="ECO:0007669"/>
    <property type="project" value="InterPro"/>
</dbReference>
<keyword evidence="1" id="KW-0808">Transferase</keyword>
<dbReference type="InterPro" id="IPR043128">
    <property type="entry name" value="Rev_trsase/Diguanyl_cyclase"/>
</dbReference>
<accession>A0A6L2M754</accession>